<evidence type="ECO:0000256" key="8">
    <source>
        <dbReference type="SAM" id="MobiDB-lite"/>
    </source>
</evidence>
<dbReference type="GO" id="GO:0007428">
    <property type="term" value="P:primary branching, open tracheal system"/>
    <property type="evidence" value="ECO:0007669"/>
    <property type="project" value="EnsemblMetazoa"/>
</dbReference>
<evidence type="ECO:0000259" key="9">
    <source>
        <dbReference type="Pfam" id="PF09666"/>
    </source>
</evidence>
<evidence type="ECO:0000256" key="6">
    <source>
        <dbReference type="ARBA" id="ARBA00023242"/>
    </source>
</evidence>
<feature type="region of interest" description="Disordered" evidence="8">
    <location>
        <begin position="376"/>
        <end position="429"/>
    </location>
</feature>
<sequence>MVKKKTEPCAHKKPATRTALRNRKTEDNRGDSVTPTPIPLRKCVVKIRRLRVQENTPPKEVQNVPDAMENSTFEPARNSTMCAPEQITTLSPVKRFQVRLKRIATTPPTTEASASKKCRFFHREQRQQRTRSSVTRNVYEFLSESQIKDDNARNDPAADIIQRMVNDGKACLMMRSKKDGKARIKPIKKKMRPVGKRRQISLKKMPQEMASDKGKQPSESHLKCPVRAMSPIYEPLDEELNTEPIQAPDQLHENQSPAKQNASKQASDGAYSTLARSVLLNQTKTQDTQQSKDKRRELLNMARQLISTPLNRRKAPIPGNISTATGISPIPHQSPSGSASPWRVSDESAMPNTFVFGFNTSQLPSYSSDHIRRRHVYVPDEPRNESKDVSDCPTMRDQRVESSANESNEENVPPPITNTSQVSSYQVNDTSAEDVENYVHLPNPRRTLQKRTPFKDINILDVVVLPSWKKNVQTTPSKEVTPSRQSQSTAIERATVQASPSRTQTRVNLFGSPNEKSPRQTEKRNLFGFEEFLNDSVAATDRSPSRSQDVTLHDKLQRLAELRPSNLPQVSSSPLRRDTLKEFYTKQRDIRDVFSSTMVQQRPPLPRTAPVADESVGLFKDQEPEPEVTFNEKKPRRTYVRERPKRKRKQRVQVLYVESDSSEDEDEQDSHNNSLVSPQKGRPHKRSRKDMEHEAQLQDFITSFNKQCEEVEKFPVIIE</sequence>
<keyword evidence="11" id="KW-1185">Reference proteome</keyword>
<keyword evidence="4" id="KW-0132">Cell division</keyword>
<proteinExistence type="predicted"/>
<feature type="region of interest" description="Disordered" evidence="8">
    <location>
        <begin position="1"/>
        <end position="37"/>
    </location>
</feature>
<feature type="compositionally biased region" description="Basic and acidic residues" evidence="8">
    <location>
        <begin position="377"/>
        <end position="400"/>
    </location>
</feature>
<comment type="subcellular location">
    <subcellularLocation>
        <location evidence="2">Chromosome</location>
    </subcellularLocation>
    <subcellularLocation>
        <location evidence="1">Nucleus</location>
    </subcellularLocation>
</comment>
<dbReference type="EMBL" id="CH902629">
    <property type="protein sequence ID" value="EDV35290.1"/>
    <property type="molecule type" value="Genomic_DNA"/>
</dbReference>
<dbReference type="eggNOG" id="ENOG502TJUP">
    <property type="taxonomic scope" value="Eukaryota"/>
</dbReference>
<dbReference type="GO" id="GO:0000792">
    <property type="term" value="C:heterochromatin"/>
    <property type="evidence" value="ECO:0007669"/>
    <property type="project" value="EnsemblMetazoa"/>
</dbReference>
<organism evidence="10 11">
    <name type="scientific">Drosophila ananassae</name>
    <name type="common">Fruit fly</name>
    <dbReference type="NCBI Taxonomy" id="7217"/>
    <lineage>
        <taxon>Eukaryota</taxon>
        <taxon>Metazoa</taxon>
        <taxon>Ecdysozoa</taxon>
        <taxon>Arthropoda</taxon>
        <taxon>Hexapoda</taxon>
        <taxon>Insecta</taxon>
        <taxon>Pterygota</taxon>
        <taxon>Neoptera</taxon>
        <taxon>Endopterygota</taxon>
        <taxon>Diptera</taxon>
        <taxon>Brachycera</taxon>
        <taxon>Muscomorpha</taxon>
        <taxon>Ephydroidea</taxon>
        <taxon>Drosophilidae</taxon>
        <taxon>Drosophila</taxon>
        <taxon>Sophophora</taxon>
    </lineage>
</organism>
<dbReference type="HOGENOM" id="CLU_021996_0_0_1"/>
<feature type="compositionally biased region" description="Polar residues" evidence="8">
    <location>
        <begin position="417"/>
        <end position="429"/>
    </location>
</feature>
<feature type="domain" description="Sororin-like middle region" evidence="9">
    <location>
        <begin position="410"/>
        <end position="576"/>
    </location>
</feature>
<dbReference type="GO" id="GO:0043066">
    <property type="term" value="P:negative regulation of apoptotic process"/>
    <property type="evidence" value="ECO:0007669"/>
    <property type="project" value="EnsemblMetazoa"/>
</dbReference>
<feature type="region of interest" description="Disordered" evidence="8">
    <location>
        <begin position="594"/>
        <end position="694"/>
    </location>
</feature>
<dbReference type="CTD" id="41180"/>
<feature type="compositionally biased region" description="Polar residues" evidence="8">
    <location>
        <begin position="324"/>
        <end position="339"/>
    </location>
</feature>
<gene>
    <name evidence="10" type="primary">Dana\GF11681</name>
    <name evidence="10" type="synonym">dana_GLEANR_1172</name>
    <name evidence="10" type="ORF">GF11681</name>
</gene>
<accession>B3MX67</accession>
<feature type="region of interest" description="Disordered" evidence="8">
    <location>
        <begin position="472"/>
        <end position="521"/>
    </location>
</feature>
<feature type="compositionally biased region" description="Basic residues" evidence="8">
    <location>
        <begin position="634"/>
        <end position="651"/>
    </location>
</feature>
<feature type="compositionally biased region" description="Basic and acidic residues" evidence="8">
    <location>
        <begin position="1"/>
        <end position="10"/>
    </location>
</feature>
<feature type="compositionally biased region" description="Basic and acidic residues" evidence="8">
    <location>
        <begin position="210"/>
        <end position="222"/>
    </location>
</feature>
<evidence type="ECO:0000256" key="2">
    <source>
        <dbReference type="ARBA" id="ARBA00004286"/>
    </source>
</evidence>
<keyword evidence="6" id="KW-0539">Nucleus</keyword>
<dbReference type="FunCoup" id="B3MX67">
    <property type="interactions" value="41"/>
</dbReference>
<keyword evidence="7" id="KW-0131">Cell cycle</keyword>
<dbReference type="InParanoid" id="B3MX67"/>
<evidence type="ECO:0000256" key="7">
    <source>
        <dbReference type="ARBA" id="ARBA00023306"/>
    </source>
</evidence>
<dbReference type="GO" id="GO:0060438">
    <property type="term" value="P:trachea development"/>
    <property type="evidence" value="ECO:0007669"/>
    <property type="project" value="EnsemblMetazoa"/>
</dbReference>
<dbReference type="PhylomeDB" id="B3MX67"/>
<dbReference type="GO" id="GO:0051301">
    <property type="term" value="P:cell division"/>
    <property type="evidence" value="ECO:0007669"/>
    <property type="project" value="UniProtKB-KW"/>
</dbReference>
<dbReference type="Proteomes" id="UP000007801">
    <property type="component" value="Unassembled WGS sequence"/>
</dbReference>
<keyword evidence="5" id="KW-0498">Mitosis</keyword>
<evidence type="ECO:0000256" key="5">
    <source>
        <dbReference type="ARBA" id="ARBA00022776"/>
    </source>
</evidence>
<dbReference type="STRING" id="7217.B3MX67"/>
<name>B3MX67_DROAN</name>
<dbReference type="OrthoDB" id="8028148at2759"/>
<dbReference type="GeneID" id="6494545"/>
<dbReference type="GO" id="GO:0007064">
    <property type="term" value="P:mitotic sister chromatid cohesion"/>
    <property type="evidence" value="ECO:0007669"/>
    <property type="project" value="EnsemblMetazoa"/>
</dbReference>
<dbReference type="InterPro" id="IPR057261">
    <property type="entry name" value="Sororin-like_M"/>
</dbReference>
<protein>
    <recommendedName>
        <fullName evidence="9">Sororin-like middle region domain-containing protein</fullName>
    </recommendedName>
</protein>
<evidence type="ECO:0000256" key="3">
    <source>
        <dbReference type="ARBA" id="ARBA00022454"/>
    </source>
</evidence>
<dbReference type="GO" id="GO:0007431">
    <property type="term" value="P:salivary gland development"/>
    <property type="evidence" value="ECO:0007669"/>
    <property type="project" value="EnsemblMetazoa"/>
</dbReference>
<dbReference type="GO" id="GO:0071478">
    <property type="term" value="P:cellular response to radiation"/>
    <property type="evidence" value="ECO:0007669"/>
    <property type="project" value="EnsemblMetazoa"/>
</dbReference>
<evidence type="ECO:0000313" key="11">
    <source>
        <dbReference type="Proteomes" id="UP000007801"/>
    </source>
</evidence>
<reference evidence="10 11" key="1">
    <citation type="journal article" date="2007" name="Nature">
        <title>Evolution of genes and genomes on the Drosophila phylogeny.</title>
        <authorList>
            <consortium name="Drosophila 12 Genomes Consortium"/>
            <person name="Clark A.G."/>
            <person name="Eisen M.B."/>
            <person name="Smith D.R."/>
            <person name="Bergman C.M."/>
            <person name="Oliver B."/>
            <person name="Markow T.A."/>
            <person name="Kaufman T.C."/>
            <person name="Kellis M."/>
            <person name="Gelbart W."/>
            <person name="Iyer V.N."/>
            <person name="Pollard D.A."/>
            <person name="Sackton T.B."/>
            <person name="Larracuente A.M."/>
            <person name="Singh N.D."/>
            <person name="Abad J.P."/>
            <person name="Abt D.N."/>
            <person name="Adryan B."/>
            <person name="Aguade M."/>
            <person name="Akashi H."/>
            <person name="Anderson W.W."/>
            <person name="Aquadro C.F."/>
            <person name="Ardell D.H."/>
            <person name="Arguello R."/>
            <person name="Artieri C.G."/>
            <person name="Barbash D.A."/>
            <person name="Barker D."/>
            <person name="Barsanti P."/>
            <person name="Batterham P."/>
            <person name="Batzoglou S."/>
            <person name="Begun D."/>
            <person name="Bhutkar A."/>
            <person name="Blanco E."/>
            <person name="Bosak S.A."/>
            <person name="Bradley R.K."/>
            <person name="Brand A.D."/>
            <person name="Brent M.R."/>
            <person name="Brooks A.N."/>
            <person name="Brown R.H."/>
            <person name="Butlin R.K."/>
            <person name="Caggese C."/>
            <person name="Calvi B.R."/>
            <person name="Bernardo de Carvalho A."/>
            <person name="Caspi A."/>
            <person name="Castrezana S."/>
            <person name="Celniker S.E."/>
            <person name="Chang J.L."/>
            <person name="Chapple C."/>
            <person name="Chatterji S."/>
            <person name="Chinwalla A."/>
            <person name="Civetta A."/>
            <person name="Clifton S.W."/>
            <person name="Comeron J.M."/>
            <person name="Costello J.C."/>
            <person name="Coyne J.A."/>
            <person name="Daub J."/>
            <person name="David R.G."/>
            <person name="Delcher A.L."/>
            <person name="Delehaunty K."/>
            <person name="Do C.B."/>
            <person name="Ebling H."/>
            <person name="Edwards K."/>
            <person name="Eickbush T."/>
            <person name="Evans J.D."/>
            <person name="Filipski A."/>
            <person name="Findeiss S."/>
            <person name="Freyhult E."/>
            <person name="Fulton L."/>
            <person name="Fulton R."/>
            <person name="Garcia A.C."/>
            <person name="Gardiner A."/>
            <person name="Garfield D.A."/>
            <person name="Garvin B.E."/>
            <person name="Gibson G."/>
            <person name="Gilbert D."/>
            <person name="Gnerre S."/>
            <person name="Godfrey J."/>
            <person name="Good R."/>
            <person name="Gotea V."/>
            <person name="Gravely B."/>
            <person name="Greenberg A.J."/>
            <person name="Griffiths-Jones S."/>
            <person name="Gross S."/>
            <person name="Guigo R."/>
            <person name="Gustafson E.A."/>
            <person name="Haerty W."/>
            <person name="Hahn M.W."/>
            <person name="Halligan D.L."/>
            <person name="Halpern A.L."/>
            <person name="Halter G.M."/>
            <person name="Han M.V."/>
            <person name="Heger A."/>
            <person name="Hillier L."/>
            <person name="Hinrichs A.S."/>
            <person name="Holmes I."/>
            <person name="Hoskins R.A."/>
            <person name="Hubisz M.J."/>
            <person name="Hultmark D."/>
            <person name="Huntley M.A."/>
            <person name="Jaffe D.B."/>
            <person name="Jagadeeshan S."/>
            <person name="Jeck W.R."/>
            <person name="Johnson J."/>
            <person name="Jones C.D."/>
            <person name="Jordan W.C."/>
            <person name="Karpen G.H."/>
            <person name="Kataoka E."/>
            <person name="Keightley P.D."/>
            <person name="Kheradpour P."/>
            <person name="Kirkness E.F."/>
            <person name="Koerich L.B."/>
            <person name="Kristiansen K."/>
            <person name="Kudrna D."/>
            <person name="Kulathinal R.J."/>
            <person name="Kumar S."/>
            <person name="Kwok R."/>
            <person name="Lander E."/>
            <person name="Langley C.H."/>
            <person name="Lapoint R."/>
            <person name="Lazzaro B.P."/>
            <person name="Lee S.J."/>
            <person name="Levesque L."/>
            <person name="Li R."/>
            <person name="Lin C.F."/>
            <person name="Lin M.F."/>
            <person name="Lindblad-Toh K."/>
            <person name="Llopart A."/>
            <person name="Long M."/>
            <person name="Low L."/>
            <person name="Lozovsky E."/>
            <person name="Lu J."/>
            <person name="Luo M."/>
            <person name="Machado C.A."/>
            <person name="Makalowski W."/>
            <person name="Marzo M."/>
            <person name="Matsuda M."/>
            <person name="Matzkin L."/>
            <person name="McAllister B."/>
            <person name="McBride C.S."/>
            <person name="McKernan B."/>
            <person name="McKernan K."/>
            <person name="Mendez-Lago M."/>
            <person name="Minx P."/>
            <person name="Mollenhauer M.U."/>
            <person name="Montooth K."/>
            <person name="Mount S.M."/>
            <person name="Mu X."/>
            <person name="Myers E."/>
            <person name="Negre B."/>
            <person name="Newfeld S."/>
            <person name="Nielsen R."/>
            <person name="Noor M.A."/>
            <person name="O'Grady P."/>
            <person name="Pachter L."/>
            <person name="Papaceit M."/>
            <person name="Parisi M.J."/>
            <person name="Parisi M."/>
            <person name="Parts L."/>
            <person name="Pedersen J.S."/>
            <person name="Pesole G."/>
            <person name="Phillippy A.M."/>
            <person name="Ponting C.P."/>
            <person name="Pop M."/>
            <person name="Porcelli D."/>
            <person name="Powell J.R."/>
            <person name="Prohaska S."/>
            <person name="Pruitt K."/>
            <person name="Puig M."/>
            <person name="Quesneville H."/>
            <person name="Ram K.R."/>
            <person name="Rand D."/>
            <person name="Rasmussen M.D."/>
            <person name="Reed L.K."/>
            <person name="Reenan R."/>
            <person name="Reily A."/>
            <person name="Remington K.A."/>
            <person name="Rieger T.T."/>
            <person name="Ritchie M.G."/>
            <person name="Robin C."/>
            <person name="Rogers Y.H."/>
            <person name="Rohde C."/>
            <person name="Rozas J."/>
            <person name="Rubenfield M.J."/>
            <person name="Ruiz A."/>
            <person name="Russo S."/>
            <person name="Salzberg S.L."/>
            <person name="Sanchez-Gracia A."/>
            <person name="Saranga D.J."/>
            <person name="Sato H."/>
            <person name="Schaeffer S.W."/>
            <person name="Schatz M.C."/>
            <person name="Schlenke T."/>
            <person name="Schwartz R."/>
            <person name="Segarra C."/>
            <person name="Singh R.S."/>
            <person name="Sirot L."/>
            <person name="Sirota M."/>
            <person name="Sisneros N.B."/>
            <person name="Smith C.D."/>
            <person name="Smith T.F."/>
            <person name="Spieth J."/>
            <person name="Stage D.E."/>
            <person name="Stark A."/>
            <person name="Stephan W."/>
            <person name="Strausberg R.L."/>
            <person name="Strempel S."/>
            <person name="Sturgill D."/>
            <person name="Sutton G."/>
            <person name="Sutton G.G."/>
            <person name="Tao W."/>
            <person name="Teichmann S."/>
            <person name="Tobari Y.N."/>
            <person name="Tomimura Y."/>
            <person name="Tsolas J.M."/>
            <person name="Valente V.L."/>
            <person name="Venter E."/>
            <person name="Venter J.C."/>
            <person name="Vicario S."/>
            <person name="Vieira F.G."/>
            <person name="Vilella A.J."/>
            <person name="Villasante A."/>
            <person name="Walenz B."/>
            <person name="Wang J."/>
            <person name="Wasserman M."/>
            <person name="Watts T."/>
            <person name="Wilson D."/>
            <person name="Wilson R.K."/>
            <person name="Wing R.A."/>
            <person name="Wolfner M.F."/>
            <person name="Wong A."/>
            <person name="Wong G.K."/>
            <person name="Wu C.I."/>
            <person name="Wu G."/>
            <person name="Yamamoto D."/>
            <person name="Yang H.P."/>
            <person name="Yang S.P."/>
            <person name="Yorke J.A."/>
            <person name="Yoshida K."/>
            <person name="Zdobnov E."/>
            <person name="Zhang P."/>
            <person name="Zhang Y."/>
            <person name="Zimin A.V."/>
            <person name="Baldwin J."/>
            <person name="Abdouelleil A."/>
            <person name="Abdulkadir J."/>
            <person name="Abebe A."/>
            <person name="Abera B."/>
            <person name="Abreu J."/>
            <person name="Acer S.C."/>
            <person name="Aftuck L."/>
            <person name="Alexander A."/>
            <person name="An P."/>
            <person name="Anderson E."/>
            <person name="Anderson S."/>
            <person name="Arachi H."/>
            <person name="Azer M."/>
            <person name="Bachantsang P."/>
            <person name="Barry A."/>
            <person name="Bayul T."/>
            <person name="Berlin A."/>
            <person name="Bessette D."/>
            <person name="Bloom T."/>
            <person name="Blye J."/>
            <person name="Boguslavskiy L."/>
            <person name="Bonnet C."/>
            <person name="Boukhgalter B."/>
            <person name="Bourzgui I."/>
            <person name="Brown A."/>
            <person name="Cahill P."/>
            <person name="Channer S."/>
            <person name="Cheshatsang Y."/>
            <person name="Chuda L."/>
            <person name="Citroen M."/>
            <person name="Collymore A."/>
            <person name="Cooke P."/>
            <person name="Costello M."/>
            <person name="D'Aco K."/>
            <person name="Daza R."/>
            <person name="De Haan G."/>
            <person name="DeGray S."/>
            <person name="DeMaso C."/>
            <person name="Dhargay N."/>
            <person name="Dooley K."/>
            <person name="Dooley E."/>
            <person name="Doricent M."/>
            <person name="Dorje P."/>
            <person name="Dorjee K."/>
            <person name="Dupes A."/>
            <person name="Elong R."/>
            <person name="Falk J."/>
            <person name="Farina A."/>
            <person name="Faro S."/>
            <person name="Ferguson D."/>
            <person name="Fisher S."/>
            <person name="Foley C.D."/>
            <person name="Franke A."/>
            <person name="Friedrich D."/>
            <person name="Gadbois L."/>
            <person name="Gearin G."/>
            <person name="Gearin C.R."/>
            <person name="Giannoukos G."/>
            <person name="Goode T."/>
            <person name="Graham J."/>
            <person name="Grandbois E."/>
            <person name="Grewal S."/>
            <person name="Gyaltsen K."/>
            <person name="Hafez N."/>
            <person name="Hagos B."/>
            <person name="Hall J."/>
            <person name="Henson C."/>
            <person name="Hollinger A."/>
            <person name="Honan T."/>
            <person name="Huard M.D."/>
            <person name="Hughes L."/>
            <person name="Hurhula B."/>
            <person name="Husby M.E."/>
            <person name="Kamat A."/>
            <person name="Kanga B."/>
            <person name="Kashin S."/>
            <person name="Khazanovich D."/>
            <person name="Kisner P."/>
            <person name="Lance K."/>
            <person name="Lara M."/>
            <person name="Lee W."/>
            <person name="Lennon N."/>
            <person name="Letendre F."/>
            <person name="LeVine R."/>
            <person name="Lipovsky A."/>
            <person name="Liu X."/>
            <person name="Liu J."/>
            <person name="Liu S."/>
            <person name="Lokyitsang T."/>
            <person name="Lokyitsang Y."/>
            <person name="Lubonja R."/>
            <person name="Lui A."/>
            <person name="MacDonald P."/>
            <person name="Magnisalis V."/>
            <person name="Maru K."/>
            <person name="Matthews C."/>
            <person name="McCusker W."/>
            <person name="McDonough S."/>
            <person name="Mehta T."/>
            <person name="Meldrim J."/>
            <person name="Meneus L."/>
            <person name="Mihai O."/>
            <person name="Mihalev A."/>
            <person name="Mihova T."/>
            <person name="Mittelman R."/>
            <person name="Mlenga V."/>
            <person name="Montmayeur A."/>
            <person name="Mulrain L."/>
            <person name="Navidi A."/>
            <person name="Naylor J."/>
            <person name="Negash T."/>
            <person name="Nguyen T."/>
            <person name="Nguyen N."/>
            <person name="Nicol R."/>
            <person name="Norbu C."/>
            <person name="Norbu N."/>
            <person name="Novod N."/>
            <person name="O'Neill B."/>
            <person name="Osman S."/>
            <person name="Markiewicz E."/>
            <person name="Oyono O.L."/>
            <person name="Patti C."/>
            <person name="Phunkhang P."/>
            <person name="Pierre F."/>
            <person name="Priest M."/>
            <person name="Raghuraman S."/>
            <person name="Rege F."/>
            <person name="Reyes R."/>
            <person name="Rise C."/>
            <person name="Rogov P."/>
            <person name="Ross K."/>
            <person name="Ryan E."/>
            <person name="Settipalli S."/>
            <person name="Shea T."/>
            <person name="Sherpa N."/>
            <person name="Shi L."/>
            <person name="Shih D."/>
            <person name="Sparrow T."/>
            <person name="Spaulding J."/>
            <person name="Stalker J."/>
            <person name="Stange-Thomann N."/>
            <person name="Stavropoulos S."/>
            <person name="Stone C."/>
            <person name="Strader C."/>
            <person name="Tesfaye S."/>
            <person name="Thomson T."/>
            <person name="Thoulutsang Y."/>
            <person name="Thoulutsang D."/>
            <person name="Topham K."/>
            <person name="Topping I."/>
            <person name="Tsamla T."/>
            <person name="Vassiliev H."/>
            <person name="Vo A."/>
            <person name="Wangchuk T."/>
            <person name="Wangdi T."/>
            <person name="Weiand M."/>
            <person name="Wilkinson J."/>
            <person name="Wilson A."/>
            <person name="Yadav S."/>
            <person name="Young G."/>
            <person name="Yu Q."/>
            <person name="Zembek L."/>
            <person name="Zhong D."/>
            <person name="Zimmer A."/>
            <person name="Zwirko Z."/>
            <person name="Jaffe D.B."/>
            <person name="Alvarez P."/>
            <person name="Brockman W."/>
            <person name="Butler J."/>
            <person name="Chin C."/>
            <person name="Gnerre S."/>
            <person name="Grabherr M."/>
            <person name="Kleber M."/>
            <person name="Mauceli E."/>
            <person name="MacCallum I."/>
        </authorList>
    </citation>
    <scope>NUCLEOTIDE SEQUENCE [LARGE SCALE GENOMIC DNA]</scope>
    <source>
        <strain evidence="11">Tucson 14024-0371.13</strain>
    </source>
</reference>
<dbReference type="GO" id="GO:0005634">
    <property type="term" value="C:nucleus"/>
    <property type="evidence" value="ECO:0007669"/>
    <property type="project" value="UniProtKB-SubCell"/>
</dbReference>
<dbReference type="OMA" id="NSTMYVP"/>
<dbReference type="AlphaFoldDB" id="B3MX67"/>
<dbReference type="KEGG" id="dan:6494545"/>
<keyword evidence="3" id="KW-0158">Chromosome</keyword>
<feature type="region of interest" description="Disordered" evidence="8">
    <location>
        <begin position="324"/>
        <end position="344"/>
    </location>
</feature>
<feature type="region of interest" description="Disordered" evidence="8">
    <location>
        <begin position="202"/>
        <end position="225"/>
    </location>
</feature>
<evidence type="ECO:0000256" key="4">
    <source>
        <dbReference type="ARBA" id="ARBA00022618"/>
    </source>
</evidence>
<evidence type="ECO:0000256" key="1">
    <source>
        <dbReference type="ARBA" id="ARBA00004123"/>
    </source>
</evidence>
<dbReference type="Pfam" id="PF09666">
    <property type="entry name" value="Sororin_middle"/>
    <property type="match status" value="1"/>
</dbReference>
<feature type="compositionally biased region" description="Polar residues" evidence="8">
    <location>
        <begin position="472"/>
        <end position="507"/>
    </location>
</feature>
<evidence type="ECO:0000313" key="10">
    <source>
        <dbReference type="EMBL" id="EDV35290.1"/>
    </source>
</evidence>